<organism evidence="2 3">
    <name type="scientific">Paenibacillus gyeongsangnamensis</name>
    <dbReference type="NCBI Taxonomy" id="3388067"/>
    <lineage>
        <taxon>Bacteria</taxon>
        <taxon>Bacillati</taxon>
        <taxon>Bacillota</taxon>
        <taxon>Bacilli</taxon>
        <taxon>Bacillales</taxon>
        <taxon>Paenibacillaceae</taxon>
        <taxon>Paenibacillus</taxon>
    </lineage>
</organism>
<feature type="transmembrane region" description="Helical" evidence="1">
    <location>
        <begin position="7"/>
        <end position="29"/>
    </location>
</feature>
<dbReference type="Proteomes" id="UP001527882">
    <property type="component" value="Unassembled WGS sequence"/>
</dbReference>
<keyword evidence="1" id="KW-1133">Transmembrane helix</keyword>
<name>A0ABT4Q6E3_9BACL</name>
<evidence type="ECO:0000313" key="2">
    <source>
        <dbReference type="EMBL" id="MCZ8512448.1"/>
    </source>
</evidence>
<sequence length="64" mass="6992">MRTYRRLHLWVGLVCCLLILMESLTGLLISESWLSLGQFTEHRLPAPGAVLTASQEAAAPDALA</sequence>
<dbReference type="EMBL" id="JAQAGZ010000004">
    <property type="protein sequence ID" value="MCZ8512448.1"/>
    <property type="molecule type" value="Genomic_DNA"/>
</dbReference>
<evidence type="ECO:0008006" key="4">
    <source>
        <dbReference type="Google" id="ProtNLM"/>
    </source>
</evidence>
<keyword evidence="3" id="KW-1185">Reference proteome</keyword>
<reference evidence="2 3" key="1">
    <citation type="submission" date="2022-12" db="EMBL/GenBank/DDBJ databases">
        <title>Draft genome sequence of Paenibacillus sp. dW9.</title>
        <authorList>
            <person name="Choi E.-W."/>
            <person name="Kim D.-U."/>
        </authorList>
    </citation>
    <scope>NUCLEOTIDE SEQUENCE [LARGE SCALE GENOMIC DNA]</scope>
    <source>
        <strain evidence="3">dW9</strain>
    </source>
</reference>
<comment type="caution">
    <text evidence="2">The sequence shown here is derived from an EMBL/GenBank/DDBJ whole genome shotgun (WGS) entry which is preliminary data.</text>
</comment>
<dbReference type="RefSeq" id="WP_269880874.1">
    <property type="nucleotide sequence ID" value="NZ_JAQAGZ010000004.1"/>
</dbReference>
<keyword evidence="1" id="KW-0812">Transmembrane</keyword>
<protein>
    <recommendedName>
        <fullName evidence="4">PepSY domain-containing protein</fullName>
    </recommendedName>
</protein>
<evidence type="ECO:0000256" key="1">
    <source>
        <dbReference type="SAM" id="Phobius"/>
    </source>
</evidence>
<proteinExistence type="predicted"/>
<gene>
    <name evidence="2" type="ORF">O9H85_08375</name>
</gene>
<accession>A0ABT4Q6E3</accession>
<keyword evidence="1" id="KW-0472">Membrane</keyword>
<evidence type="ECO:0000313" key="3">
    <source>
        <dbReference type="Proteomes" id="UP001527882"/>
    </source>
</evidence>